<dbReference type="Proteomes" id="UP000745859">
    <property type="component" value="Unassembled WGS sequence"/>
</dbReference>
<comment type="similarity">
    <text evidence="2">Belongs to the oxygen-dependent FAD-linked oxidoreductase family.</text>
</comment>
<feature type="domain" description="FAD-binding PCMH-type" evidence="6">
    <location>
        <begin position="14"/>
        <end position="185"/>
    </location>
</feature>
<sequence>MSKVIQWINWSGSYVSTPDFIEYPSSEKELLEIIDKAKTENTTVKVVGSGHSCSLVGATKKGYLIDLKGYNQILEINTSLKTIKVAGGVSLEKICNTALENKLALPNLGTIVEQSIAGAISTGTHGSGFKREALDQSVIAFTILTANGEKKVFDKYINSEEFYTAVVGIGALGIISTVTLQLVDDFNLAIQTKSISFDEMIANVDCYKTNDYMRFWWAPHTNRVQFWTAHQTNQKTTKASTILSWYQDIFKGNIMHEFGLWITSFFPNLIPQLNRFMFASLLSKENKQITNFLDGFTLPIHVKQSVMEYGIPIENTEEVLVKIKALLDQKKYKVHMPIEVRFAPKNKANLSMAYNRDTCYIGIIAYKPYGKTMDYDAYFKDVHDLFAVYKGRPHWAKVTYYNKAELNSLYPNWKAFKDLSEKLDPNKMFVNNFLKRIL</sequence>
<dbReference type="PANTHER" id="PTHR43762">
    <property type="entry name" value="L-GULONOLACTONE OXIDASE"/>
    <property type="match status" value="1"/>
</dbReference>
<name>A0ABX0UBB0_9FLAO</name>
<keyword evidence="3" id="KW-0060">Ascorbate biosynthesis</keyword>
<dbReference type="InterPro" id="IPR007173">
    <property type="entry name" value="ALO_C"/>
</dbReference>
<evidence type="ECO:0000259" key="6">
    <source>
        <dbReference type="PROSITE" id="PS51387"/>
    </source>
</evidence>
<dbReference type="EC" id="1.1.3.8" evidence="7"/>
<evidence type="ECO:0000256" key="1">
    <source>
        <dbReference type="ARBA" id="ARBA00005147"/>
    </source>
</evidence>
<keyword evidence="8" id="KW-1185">Reference proteome</keyword>
<dbReference type="Gene3D" id="3.30.70.2530">
    <property type="match status" value="1"/>
</dbReference>
<keyword evidence="4" id="KW-0274">FAD</keyword>
<dbReference type="InterPro" id="IPR016169">
    <property type="entry name" value="FAD-bd_PCMH_sub2"/>
</dbReference>
<evidence type="ECO:0000313" key="8">
    <source>
        <dbReference type="Proteomes" id="UP000745859"/>
    </source>
</evidence>
<evidence type="ECO:0000256" key="2">
    <source>
        <dbReference type="ARBA" id="ARBA00005466"/>
    </source>
</evidence>
<evidence type="ECO:0000256" key="5">
    <source>
        <dbReference type="ARBA" id="ARBA00023002"/>
    </source>
</evidence>
<evidence type="ECO:0000256" key="4">
    <source>
        <dbReference type="ARBA" id="ARBA00022827"/>
    </source>
</evidence>
<dbReference type="Gene3D" id="3.30.465.10">
    <property type="match status" value="1"/>
</dbReference>
<dbReference type="InterPro" id="IPR016166">
    <property type="entry name" value="FAD-bd_PCMH"/>
</dbReference>
<dbReference type="InterPro" id="IPR006093">
    <property type="entry name" value="Oxy_OxRdtase_FAD_BS"/>
</dbReference>
<keyword evidence="5 7" id="KW-0560">Oxidoreductase</keyword>
<dbReference type="SUPFAM" id="SSF56176">
    <property type="entry name" value="FAD-binding/transporter-associated domain-like"/>
    <property type="match status" value="1"/>
</dbReference>
<evidence type="ECO:0000313" key="7">
    <source>
        <dbReference type="EMBL" id="NIJ45215.1"/>
    </source>
</evidence>
<proteinExistence type="inferred from homology"/>
<evidence type="ECO:0000256" key="3">
    <source>
        <dbReference type="ARBA" id="ARBA00022644"/>
    </source>
</evidence>
<comment type="caution">
    <text evidence="7">The sequence shown here is derived from an EMBL/GenBank/DDBJ whole genome shotgun (WGS) entry which is preliminary data.</text>
</comment>
<reference evidence="7 8" key="1">
    <citation type="submission" date="2020-03" db="EMBL/GenBank/DDBJ databases">
        <title>Genomic Encyclopedia of Type Strains, Phase IV (KMG-IV): sequencing the most valuable type-strain genomes for metagenomic binning, comparative biology and taxonomic classification.</title>
        <authorList>
            <person name="Goeker M."/>
        </authorList>
    </citation>
    <scope>NUCLEOTIDE SEQUENCE [LARGE SCALE GENOMIC DNA]</scope>
    <source>
        <strain evidence="7 8">DSM 101599</strain>
    </source>
</reference>
<dbReference type="InterPro" id="IPR006094">
    <property type="entry name" value="Oxid_FAD_bind_N"/>
</dbReference>
<dbReference type="Gene3D" id="3.30.43.10">
    <property type="entry name" value="Uridine Diphospho-n-acetylenolpyruvylglucosamine Reductase, domain 2"/>
    <property type="match status" value="1"/>
</dbReference>
<protein>
    <submittedName>
        <fullName evidence="7">L-gulonolactone oxidase</fullName>
        <ecNumber evidence="7">1.1.3.8</ecNumber>
    </submittedName>
</protein>
<dbReference type="PIRSF" id="PIRSF000136">
    <property type="entry name" value="LGO_GLO"/>
    <property type="match status" value="1"/>
</dbReference>
<organism evidence="7 8">
    <name type="scientific">Wenyingzhuangia heitensis</name>
    <dbReference type="NCBI Taxonomy" id="1487859"/>
    <lineage>
        <taxon>Bacteria</taxon>
        <taxon>Pseudomonadati</taxon>
        <taxon>Bacteroidota</taxon>
        <taxon>Flavobacteriia</taxon>
        <taxon>Flavobacteriales</taxon>
        <taxon>Flavobacteriaceae</taxon>
        <taxon>Wenyingzhuangia</taxon>
    </lineage>
</organism>
<dbReference type="InterPro" id="IPR036318">
    <property type="entry name" value="FAD-bd_PCMH-like_sf"/>
</dbReference>
<accession>A0ABX0UBB0</accession>
<dbReference type="EMBL" id="JAASQL010000001">
    <property type="protein sequence ID" value="NIJ45215.1"/>
    <property type="molecule type" value="Genomic_DNA"/>
</dbReference>
<dbReference type="PROSITE" id="PS51387">
    <property type="entry name" value="FAD_PCMH"/>
    <property type="match status" value="1"/>
</dbReference>
<dbReference type="Gene3D" id="1.10.45.10">
    <property type="entry name" value="Vanillyl-alcohol Oxidase, Chain A, domain 4"/>
    <property type="match status" value="1"/>
</dbReference>
<comment type="pathway">
    <text evidence="1">Cofactor biosynthesis; L-ascorbate biosynthesis.</text>
</comment>
<dbReference type="Pfam" id="PF04030">
    <property type="entry name" value="ALO"/>
    <property type="match status" value="1"/>
</dbReference>
<dbReference type="InterPro" id="IPR016167">
    <property type="entry name" value="FAD-bd_PCMH_sub1"/>
</dbReference>
<keyword evidence="4" id="KW-0285">Flavoprotein</keyword>
<dbReference type="PANTHER" id="PTHR43762:SF1">
    <property type="entry name" value="D-ARABINONO-1,4-LACTONE OXIDASE"/>
    <property type="match status" value="1"/>
</dbReference>
<dbReference type="InterPro" id="IPR016171">
    <property type="entry name" value="Vanillyl_alc_oxidase_C-sub2"/>
</dbReference>
<dbReference type="Gene3D" id="3.30.70.2520">
    <property type="match status" value="1"/>
</dbReference>
<gene>
    <name evidence="7" type="ORF">FHR24_001654</name>
</gene>
<dbReference type="PROSITE" id="PS00862">
    <property type="entry name" value="OX2_COVAL_FAD"/>
    <property type="match status" value="1"/>
</dbReference>
<dbReference type="RefSeq" id="WP_167186635.1">
    <property type="nucleotide sequence ID" value="NZ_JAASQL010000001.1"/>
</dbReference>
<dbReference type="InterPro" id="IPR010031">
    <property type="entry name" value="FAD_lactone_oxidase-like"/>
</dbReference>
<dbReference type="Pfam" id="PF01565">
    <property type="entry name" value="FAD_binding_4"/>
    <property type="match status" value="1"/>
</dbReference>
<dbReference type="GO" id="GO:0050105">
    <property type="term" value="F:L-gulonolactone oxidase activity"/>
    <property type="evidence" value="ECO:0007669"/>
    <property type="project" value="UniProtKB-EC"/>
</dbReference>